<evidence type="ECO:0000259" key="3">
    <source>
        <dbReference type="Pfam" id="PF14432"/>
    </source>
</evidence>
<dbReference type="PANTHER" id="PTHR47936">
    <property type="entry name" value="PPR_LONG DOMAIN-CONTAINING PROTEIN"/>
    <property type="match status" value="1"/>
</dbReference>
<keyword evidence="1" id="KW-0677">Repeat</keyword>
<dbReference type="GO" id="GO:0008270">
    <property type="term" value="F:zinc ion binding"/>
    <property type="evidence" value="ECO:0007669"/>
    <property type="project" value="InterPro"/>
</dbReference>
<feature type="domain" description="DYW" evidence="3">
    <location>
        <begin position="823"/>
        <end position="915"/>
    </location>
</feature>
<dbReference type="PROSITE" id="PS51375">
    <property type="entry name" value="PPR"/>
    <property type="match status" value="4"/>
</dbReference>
<organism evidence="5 6">
    <name type="scientific">Plasmodiophora brassicae</name>
    <name type="common">Clubroot disease agent</name>
    <dbReference type="NCBI Taxonomy" id="37360"/>
    <lineage>
        <taxon>Eukaryota</taxon>
        <taxon>Sar</taxon>
        <taxon>Rhizaria</taxon>
        <taxon>Endomyxa</taxon>
        <taxon>Phytomyxea</taxon>
        <taxon>Plasmodiophorida</taxon>
        <taxon>Plasmodiophoridae</taxon>
        <taxon>Plasmodiophora</taxon>
    </lineage>
</organism>
<dbReference type="GO" id="GO:0031930">
    <property type="term" value="P:mitochondria-nucleus signaling pathway"/>
    <property type="evidence" value="ECO:0007669"/>
    <property type="project" value="TreeGrafter"/>
</dbReference>
<feature type="domain" description="Pentatricopeptide repeat-containing protein-mitochondrial" evidence="4">
    <location>
        <begin position="214"/>
        <end position="305"/>
    </location>
</feature>
<protein>
    <submittedName>
        <fullName evidence="5">Uncharacterized protein</fullName>
    </submittedName>
</protein>
<dbReference type="InterPro" id="IPR032867">
    <property type="entry name" value="DYW_dom"/>
</dbReference>
<evidence type="ECO:0000259" key="4">
    <source>
        <dbReference type="Pfam" id="PF23276"/>
    </source>
</evidence>
<dbReference type="Proteomes" id="UP000039324">
    <property type="component" value="Unassembled WGS sequence"/>
</dbReference>
<dbReference type="InterPro" id="IPR002885">
    <property type="entry name" value="PPR_rpt"/>
</dbReference>
<keyword evidence="6" id="KW-1185">Reference proteome</keyword>
<dbReference type="InterPro" id="IPR011990">
    <property type="entry name" value="TPR-like_helical_dom_sf"/>
</dbReference>
<feature type="repeat" description="PPR" evidence="2">
    <location>
        <begin position="393"/>
        <end position="427"/>
    </location>
</feature>
<evidence type="ECO:0000313" key="6">
    <source>
        <dbReference type="Proteomes" id="UP000039324"/>
    </source>
</evidence>
<feature type="repeat" description="PPR" evidence="2">
    <location>
        <begin position="497"/>
        <end position="531"/>
    </location>
</feature>
<dbReference type="EMBL" id="CDSF01000086">
    <property type="protein sequence ID" value="CEO98646.1"/>
    <property type="molecule type" value="Genomic_DNA"/>
</dbReference>
<evidence type="ECO:0000256" key="2">
    <source>
        <dbReference type="PROSITE-ProRule" id="PRU00708"/>
    </source>
</evidence>
<dbReference type="NCBIfam" id="TIGR00756">
    <property type="entry name" value="PPR"/>
    <property type="match status" value="2"/>
</dbReference>
<dbReference type="STRING" id="37360.A0A0G4IU80"/>
<dbReference type="OMA" id="KCRCLKA"/>
<dbReference type="OrthoDB" id="731539at2759"/>
<dbReference type="Pfam" id="PF01535">
    <property type="entry name" value="PPR"/>
    <property type="match status" value="1"/>
</dbReference>
<dbReference type="Pfam" id="PF14432">
    <property type="entry name" value="DYW_deaminase"/>
    <property type="match status" value="1"/>
</dbReference>
<evidence type="ECO:0000313" key="5">
    <source>
        <dbReference type="EMBL" id="CEO98646.1"/>
    </source>
</evidence>
<reference evidence="5 6" key="1">
    <citation type="submission" date="2015-02" db="EMBL/GenBank/DDBJ databases">
        <authorList>
            <person name="Chooi Y.-H."/>
        </authorList>
    </citation>
    <scope>NUCLEOTIDE SEQUENCE [LARGE SCALE GENOMIC DNA]</scope>
    <source>
        <strain evidence="5">E3</strain>
    </source>
</reference>
<feature type="repeat" description="PPR" evidence="2">
    <location>
        <begin position="358"/>
        <end position="392"/>
    </location>
</feature>
<dbReference type="Pfam" id="PF23276">
    <property type="entry name" value="TPR_24"/>
    <property type="match status" value="1"/>
</dbReference>
<feature type="repeat" description="PPR" evidence="2">
    <location>
        <begin position="219"/>
        <end position="253"/>
    </location>
</feature>
<dbReference type="PANTHER" id="PTHR47936:SF1">
    <property type="entry name" value="PENTATRICOPEPTIDE REPEAT-CONTAINING PROTEIN GUN1, CHLOROPLASTIC"/>
    <property type="match status" value="1"/>
</dbReference>
<dbReference type="InterPro" id="IPR057027">
    <property type="entry name" value="TPR_mt"/>
</dbReference>
<dbReference type="AlphaFoldDB" id="A0A0G4IU80"/>
<accession>A0A0G4IU80</accession>
<dbReference type="SUPFAM" id="SSF48452">
    <property type="entry name" value="TPR-like"/>
    <property type="match status" value="1"/>
</dbReference>
<dbReference type="Gene3D" id="1.25.40.10">
    <property type="entry name" value="Tetratricopeptide repeat domain"/>
    <property type="match status" value="4"/>
</dbReference>
<evidence type="ECO:0000256" key="1">
    <source>
        <dbReference type="ARBA" id="ARBA00022737"/>
    </source>
</evidence>
<gene>
    <name evidence="5" type="ORF">PBRA_006760</name>
</gene>
<dbReference type="Pfam" id="PF13041">
    <property type="entry name" value="PPR_2"/>
    <property type="match status" value="1"/>
</dbReference>
<proteinExistence type="predicted"/>
<name>A0A0G4IU80_PLABS</name>
<sequence length="916" mass="100345">MRSTGAIAVRFRHCRRRLLSAAAAGEEAAAVDNAALLDKFLLAPGVRTAIRILRQDSDADRGWTVFQYVLDRLRPRIPFFQVMMMFCRQHAPAKAPDVMRAALTHSVVPNDTLFCTMIAACQTVQPPLMDEVRDLYHRCGPRSMNVIFAVANLCRRAKHPEAALSLVSDAAKGGVIFEERLVTLLSACCAEANCPAAADTAEQLLALIESGRIRAYPHQPANYGNLIKALINDGRIQKAVDTIELMKSIGVQPSHRIYTHVLSALSKPDTILQAMRMFHIMVESGFPAEGRVLATLISACGRAKERPALHRLHRYAGDQDLLLNDYVISGLVSAFAQCNELSRAESIFQRRCDASTPDSATFNAMISAYVHHNQLANAITVFEKLKGEGLSAPATTYTTMMYAYVNENRTSGAMQLFRSMIDQGIPVDTPALRSLIAACGRCSDLDAVRALHEYASSRTSLVADVIVSSLVSAYAGCGELGAAERLFRDKCEFKAVSTLTFNAIIEAYAKKNRLRDAMDVVQVAVKRNARVLGHAFLSLVSASDHCCDFSALTALYQHARVRDRSLLVDDAVTSAFISAYGRVCHLDVCEDIFRSVQVAVPSGTQLPQTLSAIMRVYSDYAMLPVAVKIFEQYKAAGLRPTKSILRSLLAACSRVGDMDHANLFAKEFTDTWHVPLDSTHQKFLIDLHGRSGNLEAAVSIAADSNDIVCWLAVLRACHNCKDVPRAKDAMSRILSLPSVSSHDLTNTYLLVSFVLADTGLSAEADAVVDLMKSRGLSAKRPSRTSVILSDRSVHFQSDDQQFYSDGKLIDLHCDLVQRLERAGYEPSMAVVRNAAAVGERDARHSVLLHSEKIAIAYALKDTELLPGPIRLVKNAPMCPDCHDFAKRVSYVLEKPVLVRDSLRQHAFQGGACSCGA</sequence>
<dbReference type="GO" id="GO:0009507">
    <property type="term" value="C:chloroplast"/>
    <property type="evidence" value="ECO:0007669"/>
    <property type="project" value="TreeGrafter"/>
</dbReference>